<reference evidence="1" key="1">
    <citation type="submission" date="2021-04" db="EMBL/GenBank/DDBJ databases">
        <authorList>
            <person name="Tunstrom K."/>
        </authorList>
    </citation>
    <scope>NUCLEOTIDE SEQUENCE</scope>
</reference>
<dbReference type="EMBL" id="CAJQZP010000493">
    <property type="protein sequence ID" value="CAG4964262.1"/>
    <property type="molecule type" value="Genomic_DNA"/>
</dbReference>
<accession>A0A8S3WJM7</accession>
<dbReference type="AlphaFoldDB" id="A0A8S3WJM7"/>
<proteinExistence type="predicted"/>
<keyword evidence="2" id="KW-1185">Reference proteome</keyword>
<organism evidence="1 2">
    <name type="scientific">Parnassius apollo</name>
    <name type="common">Apollo butterfly</name>
    <name type="synonym">Papilio apollo</name>
    <dbReference type="NCBI Taxonomy" id="110799"/>
    <lineage>
        <taxon>Eukaryota</taxon>
        <taxon>Metazoa</taxon>
        <taxon>Ecdysozoa</taxon>
        <taxon>Arthropoda</taxon>
        <taxon>Hexapoda</taxon>
        <taxon>Insecta</taxon>
        <taxon>Pterygota</taxon>
        <taxon>Neoptera</taxon>
        <taxon>Endopterygota</taxon>
        <taxon>Lepidoptera</taxon>
        <taxon>Glossata</taxon>
        <taxon>Ditrysia</taxon>
        <taxon>Papilionoidea</taxon>
        <taxon>Papilionidae</taxon>
        <taxon>Parnassiinae</taxon>
        <taxon>Parnassini</taxon>
        <taxon>Parnassius</taxon>
        <taxon>Parnassius</taxon>
    </lineage>
</organism>
<dbReference type="Proteomes" id="UP000691718">
    <property type="component" value="Unassembled WGS sequence"/>
</dbReference>
<comment type="caution">
    <text evidence="1">The sequence shown here is derived from an EMBL/GenBank/DDBJ whole genome shotgun (WGS) entry which is preliminary data.</text>
</comment>
<sequence length="103" mass="11902">MQVDWWIYKKVGFELRGWASNQPELLQNVKIDTIEKTEVDLGEKEEKTLGLRWFTKRDSIGFRANLRNTPEEITRGLKETQEIITVPSGVTRHKIPPAVPAKV</sequence>
<evidence type="ECO:0000313" key="1">
    <source>
        <dbReference type="EMBL" id="CAG4964262.1"/>
    </source>
</evidence>
<gene>
    <name evidence="1" type="ORF">PAPOLLO_LOCUS7140</name>
</gene>
<evidence type="ECO:0000313" key="2">
    <source>
        <dbReference type="Proteomes" id="UP000691718"/>
    </source>
</evidence>
<protein>
    <submittedName>
        <fullName evidence="1">(apollo) hypothetical protein</fullName>
    </submittedName>
</protein>
<name>A0A8S3WJM7_PARAO</name>
<dbReference type="OrthoDB" id="10055784at2759"/>